<dbReference type="EMBL" id="BAABRU010000011">
    <property type="protein sequence ID" value="GAA5529443.1"/>
    <property type="molecule type" value="Genomic_DNA"/>
</dbReference>
<keyword evidence="1" id="KW-0472">Membrane</keyword>
<evidence type="ECO:0000313" key="3">
    <source>
        <dbReference type="EMBL" id="GAA5529443.1"/>
    </source>
</evidence>
<keyword evidence="1" id="KW-1133">Transmembrane helix</keyword>
<keyword evidence="4" id="KW-1185">Reference proteome</keyword>
<dbReference type="PANTHER" id="PTHR45947">
    <property type="entry name" value="SULFOQUINOVOSYL TRANSFERASE SQD2"/>
    <property type="match status" value="1"/>
</dbReference>
<dbReference type="InterPro" id="IPR028098">
    <property type="entry name" value="Glyco_trans_4-like_N"/>
</dbReference>
<dbReference type="SUPFAM" id="SSF53756">
    <property type="entry name" value="UDP-Glycosyltransferase/glycogen phosphorylase"/>
    <property type="match status" value="1"/>
</dbReference>
<evidence type="ECO:0000259" key="2">
    <source>
        <dbReference type="Pfam" id="PF13579"/>
    </source>
</evidence>
<feature type="domain" description="Glycosyltransferase subfamily 4-like N-terminal" evidence="2">
    <location>
        <begin position="21"/>
        <end position="191"/>
    </location>
</feature>
<dbReference type="InterPro" id="IPR050194">
    <property type="entry name" value="Glycosyltransferase_grp1"/>
</dbReference>
<dbReference type="PANTHER" id="PTHR45947:SF3">
    <property type="entry name" value="SULFOQUINOVOSYL TRANSFERASE SQD2"/>
    <property type="match status" value="1"/>
</dbReference>
<dbReference type="Pfam" id="PF13579">
    <property type="entry name" value="Glyco_trans_4_4"/>
    <property type="match status" value="1"/>
</dbReference>
<sequence>MRRIVFLITMGIERPSGQRYFNLAKELVRQGDQIRILALHPDLAQCQQRRFVQDGVEIWYVGQMHSRKRHGEVLPFSPLQLLWVLITATLGMLWAILCSPAEIYHLGKPQPVNGLAAILGVLLGRGQRFWVDCDDDEVGSNRLTNQAQRMVFSFWQWLLPRLAKGVTVNTQALAARMLTARVAKIVYVPNGVDLSLFQTPDSAILAGLRTSLGLDGMQVIAYVGTIALHNHPINLLLDAFDQQLKHDPLIRLVLIGGGEDLGYVQNWIREHSYTERILCLGHQDRRTIPLWMALANVTVDPVYDDMVAQARSPLKLFESLALGIPPVTGDVGDRRLVLNFAADRLIAPAGDALALAQTLQAVLATWSEADRQACFERAADYAWSALALRWRVGYEESYANHPLGPASTK</sequence>
<feature type="transmembrane region" description="Helical" evidence="1">
    <location>
        <begin position="73"/>
        <end position="97"/>
    </location>
</feature>
<organism evidence="3 4">
    <name type="scientific">Herpetosiphon gulosus</name>
    <dbReference type="NCBI Taxonomy" id="1973496"/>
    <lineage>
        <taxon>Bacteria</taxon>
        <taxon>Bacillati</taxon>
        <taxon>Chloroflexota</taxon>
        <taxon>Chloroflexia</taxon>
        <taxon>Herpetosiphonales</taxon>
        <taxon>Herpetosiphonaceae</taxon>
        <taxon>Herpetosiphon</taxon>
    </lineage>
</organism>
<keyword evidence="1" id="KW-0812">Transmembrane</keyword>
<reference evidence="3 4" key="1">
    <citation type="submission" date="2024-02" db="EMBL/GenBank/DDBJ databases">
        <title>Herpetosiphon gulosus NBRC 112829.</title>
        <authorList>
            <person name="Ichikawa N."/>
            <person name="Katano-Makiyama Y."/>
            <person name="Hidaka K."/>
        </authorList>
    </citation>
    <scope>NUCLEOTIDE SEQUENCE [LARGE SCALE GENOMIC DNA]</scope>
    <source>
        <strain evidence="3 4">NBRC 112829</strain>
    </source>
</reference>
<proteinExistence type="predicted"/>
<dbReference type="Pfam" id="PF13692">
    <property type="entry name" value="Glyco_trans_1_4"/>
    <property type="match status" value="1"/>
</dbReference>
<dbReference type="RefSeq" id="WP_345723062.1">
    <property type="nucleotide sequence ID" value="NZ_BAABRU010000011.1"/>
</dbReference>
<name>A0ABP9X1Y8_9CHLR</name>
<comment type="caution">
    <text evidence="3">The sequence shown here is derived from an EMBL/GenBank/DDBJ whole genome shotgun (WGS) entry which is preliminary data.</text>
</comment>
<dbReference type="Gene3D" id="3.40.50.2000">
    <property type="entry name" value="Glycogen Phosphorylase B"/>
    <property type="match status" value="2"/>
</dbReference>
<protein>
    <submittedName>
        <fullName evidence="3">D-inositol-3-phosphate glycosyltransferase</fullName>
    </submittedName>
</protein>
<evidence type="ECO:0000313" key="4">
    <source>
        <dbReference type="Proteomes" id="UP001428290"/>
    </source>
</evidence>
<evidence type="ECO:0000256" key="1">
    <source>
        <dbReference type="SAM" id="Phobius"/>
    </source>
</evidence>
<accession>A0ABP9X1Y8</accession>
<dbReference type="Proteomes" id="UP001428290">
    <property type="component" value="Unassembled WGS sequence"/>
</dbReference>
<gene>
    <name evidence="3" type="primary">mshA_21</name>
    <name evidence="3" type="ORF">Hgul01_03253</name>
</gene>